<dbReference type="Proteomes" id="UP000635726">
    <property type="component" value="Unassembled WGS sequence"/>
</dbReference>
<reference evidence="2" key="1">
    <citation type="journal article" date="2014" name="Int. J. Syst. Evol. Microbiol.">
        <title>Complete genome sequence of Corynebacterium casei LMG S-19264T (=DSM 44701T), isolated from a smear-ripened cheese.</title>
        <authorList>
            <consortium name="US DOE Joint Genome Institute (JGI-PGF)"/>
            <person name="Walter F."/>
            <person name="Albersmeier A."/>
            <person name="Kalinowski J."/>
            <person name="Ruckert C."/>
        </authorList>
    </citation>
    <scope>NUCLEOTIDE SEQUENCE</scope>
    <source>
        <strain evidence="2">JCM 14371</strain>
    </source>
</reference>
<dbReference type="EMBL" id="BMOE01000004">
    <property type="protein sequence ID" value="GGJ72232.1"/>
    <property type="molecule type" value="Genomic_DNA"/>
</dbReference>
<proteinExistence type="predicted"/>
<gene>
    <name evidence="2" type="ORF">GCM10008939_15770</name>
</gene>
<evidence type="ECO:0000313" key="3">
    <source>
        <dbReference type="Proteomes" id="UP000635726"/>
    </source>
</evidence>
<feature type="region of interest" description="Disordered" evidence="1">
    <location>
        <begin position="57"/>
        <end position="103"/>
    </location>
</feature>
<keyword evidence="3" id="KW-1185">Reference proteome</keyword>
<name>A0A917UPF4_9DEIO</name>
<organism evidence="2 3">
    <name type="scientific">Deinococcus aquiradiocola</name>
    <dbReference type="NCBI Taxonomy" id="393059"/>
    <lineage>
        <taxon>Bacteria</taxon>
        <taxon>Thermotogati</taxon>
        <taxon>Deinococcota</taxon>
        <taxon>Deinococci</taxon>
        <taxon>Deinococcales</taxon>
        <taxon>Deinococcaceae</taxon>
        <taxon>Deinococcus</taxon>
    </lineage>
</organism>
<reference evidence="2" key="2">
    <citation type="submission" date="2020-09" db="EMBL/GenBank/DDBJ databases">
        <authorList>
            <person name="Sun Q."/>
            <person name="Ohkuma M."/>
        </authorList>
    </citation>
    <scope>NUCLEOTIDE SEQUENCE</scope>
    <source>
        <strain evidence="2">JCM 14371</strain>
    </source>
</reference>
<accession>A0A917UPF4</accession>
<dbReference type="AlphaFoldDB" id="A0A917UPF4"/>
<feature type="compositionally biased region" description="Acidic residues" evidence="1">
    <location>
        <begin position="94"/>
        <end position="103"/>
    </location>
</feature>
<evidence type="ECO:0000256" key="1">
    <source>
        <dbReference type="SAM" id="MobiDB-lite"/>
    </source>
</evidence>
<evidence type="ECO:0000313" key="2">
    <source>
        <dbReference type="EMBL" id="GGJ72232.1"/>
    </source>
</evidence>
<protein>
    <submittedName>
        <fullName evidence="2">Uncharacterized protein</fullName>
    </submittedName>
</protein>
<feature type="compositionally biased region" description="Polar residues" evidence="1">
    <location>
        <begin position="64"/>
        <end position="76"/>
    </location>
</feature>
<sequence>MTSDQDPNARLVTRDPEAMEKTLEDAEYAGADPLTELDSGLIEVRAGNTGIVTLPENPAVAADQNPNYTPPSQMVSPHSREGAADLPEGAPAEQELDQDGMGR</sequence>
<dbReference type="RefSeq" id="WP_188962009.1">
    <property type="nucleotide sequence ID" value="NZ_BMOE01000004.1"/>
</dbReference>
<comment type="caution">
    <text evidence="2">The sequence shown here is derived from an EMBL/GenBank/DDBJ whole genome shotgun (WGS) entry which is preliminary data.</text>
</comment>